<evidence type="ECO:0000313" key="2">
    <source>
        <dbReference type="EMBL" id="CAC5372475.1"/>
    </source>
</evidence>
<evidence type="ECO:0000256" key="1">
    <source>
        <dbReference type="SAM" id="MobiDB-lite"/>
    </source>
</evidence>
<evidence type="ECO:0000313" key="3">
    <source>
        <dbReference type="Proteomes" id="UP000507470"/>
    </source>
</evidence>
<dbReference type="Proteomes" id="UP000507470">
    <property type="component" value="Unassembled WGS sequence"/>
</dbReference>
<sequence length="152" mass="17099">MLPEAAQTLYKEGVFQKLKRRMSDQVKKLTIEGAREKSEELVGLAEEIKRLMTPDTHKNSILPNVKVHIFISLKVATVDDVPQDKVPQPLQAELESQSDVDADEQQEVAVQHAEDDHRPNAINGGEEENQIIPPPPKKKTSELARKAYIQIC</sequence>
<reference evidence="2 3" key="1">
    <citation type="submission" date="2020-06" db="EMBL/GenBank/DDBJ databases">
        <authorList>
            <person name="Li R."/>
            <person name="Bekaert M."/>
        </authorList>
    </citation>
    <scope>NUCLEOTIDE SEQUENCE [LARGE SCALE GENOMIC DNA]</scope>
    <source>
        <strain evidence="3">wild</strain>
    </source>
</reference>
<feature type="compositionally biased region" description="Acidic residues" evidence="1">
    <location>
        <begin position="96"/>
        <end position="106"/>
    </location>
</feature>
<keyword evidence="3" id="KW-1185">Reference proteome</keyword>
<proteinExistence type="predicted"/>
<dbReference type="AlphaFoldDB" id="A0A6J8AUL0"/>
<accession>A0A6J8AUL0</accession>
<gene>
    <name evidence="2" type="ORF">MCOR_10547</name>
</gene>
<name>A0A6J8AUL0_MYTCO</name>
<organism evidence="2 3">
    <name type="scientific">Mytilus coruscus</name>
    <name type="common">Sea mussel</name>
    <dbReference type="NCBI Taxonomy" id="42192"/>
    <lineage>
        <taxon>Eukaryota</taxon>
        <taxon>Metazoa</taxon>
        <taxon>Spiralia</taxon>
        <taxon>Lophotrochozoa</taxon>
        <taxon>Mollusca</taxon>
        <taxon>Bivalvia</taxon>
        <taxon>Autobranchia</taxon>
        <taxon>Pteriomorphia</taxon>
        <taxon>Mytilida</taxon>
        <taxon>Mytiloidea</taxon>
        <taxon>Mytilidae</taxon>
        <taxon>Mytilinae</taxon>
        <taxon>Mytilus</taxon>
    </lineage>
</organism>
<protein>
    <submittedName>
        <fullName evidence="2">Uncharacterized protein</fullName>
    </submittedName>
</protein>
<feature type="region of interest" description="Disordered" evidence="1">
    <location>
        <begin position="82"/>
        <end position="143"/>
    </location>
</feature>
<dbReference type="EMBL" id="CACVKT020001854">
    <property type="protein sequence ID" value="CAC5372475.1"/>
    <property type="molecule type" value="Genomic_DNA"/>
</dbReference>